<dbReference type="EMBL" id="SDRB02010791">
    <property type="protein sequence ID" value="THG04322.1"/>
    <property type="molecule type" value="Genomic_DNA"/>
</dbReference>
<evidence type="ECO:0000313" key="6">
    <source>
        <dbReference type="Proteomes" id="UP000306102"/>
    </source>
</evidence>
<proteinExistence type="predicted"/>
<evidence type="ECO:0000256" key="2">
    <source>
        <dbReference type="ARBA" id="ARBA00022729"/>
    </source>
</evidence>
<feature type="signal peptide" evidence="3">
    <location>
        <begin position="1"/>
        <end position="37"/>
    </location>
</feature>
<accession>A0A4S4DMU1</accession>
<comment type="subcellular location">
    <subcellularLocation>
        <location evidence="1">Membrane</location>
        <topology evidence="1">Single-pass membrane protein</topology>
    </subcellularLocation>
</comment>
<feature type="domain" description="Wall-associated receptor kinase galacturonan-binding" evidence="4">
    <location>
        <begin position="44"/>
        <end position="99"/>
    </location>
</feature>
<dbReference type="STRING" id="542762.A0A4S4DMU1"/>
<dbReference type="GO" id="GO:0030247">
    <property type="term" value="F:polysaccharide binding"/>
    <property type="evidence" value="ECO:0007669"/>
    <property type="project" value="InterPro"/>
</dbReference>
<dbReference type="AlphaFoldDB" id="A0A4S4DMU1"/>
<keyword evidence="2 3" id="KW-0732">Signal</keyword>
<feature type="chain" id="PRO_5020733098" description="Wall-associated receptor kinase galacturonan-binding domain-containing protein" evidence="3">
    <location>
        <begin position="38"/>
        <end position="197"/>
    </location>
</feature>
<dbReference type="GO" id="GO:0016020">
    <property type="term" value="C:membrane"/>
    <property type="evidence" value="ECO:0007669"/>
    <property type="project" value="UniProtKB-SubCell"/>
</dbReference>
<evidence type="ECO:0000256" key="3">
    <source>
        <dbReference type="SAM" id="SignalP"/>
    </source>
</evidence>
<organism evidence="5 6">
    <name type="scientific">Camellia sinensis var. sinensis</name>
    <name type="common">China tea</name>
    <dbReference type="NCBI Taxonomy" id="542762"/>
    <lineage>
        <taxon>Eukaryota</taxon>
        <taxon>Viridiplantae</taxon>
        <taxon>Streptophyta</taxon>
        <taxon>Embryophyta</taxon>
        <taxon>Tracheophyta</taxon>
        <taxon>Spermatophyta</taxon>
        <taxon>Magnoliopsida</taxon>
        <taxon>eudicotyledons</taxon>
        <taxon>Gunneridae</taxon>
        <taxon>Pentapetalae</taxon>
        <taxon>asterids</taxon>
        <taxon>Ericales</taxon>
        <taxon>Theaceae</taxon>
        <taxon>Camellia</taxon>
    </lineage>
</organism>
<reference evidence="5 6" key="1">
    <citation type="journal article" date="2018" name="Proc. Natl. Acad. Sci. U.S.A.">
        <title>Draft genome sequence of Camellia sinensis var. sinensis provides insights into the evolution of the tea genome and tea quality.</title>
        <authorList>
            <person name="Wei C."/>
            <person name="Yang H."/>
            <person name="Wang S."/>
            <person name="Zhao J."/>
            <person name="Liu C."/>
            <person name="Gao L."/>
            <person name="Xia E."/>
            <person name="Lu Y."/>
            <person name="Tai Y."/>
            <person name="She G."/>
            <person name="Sun J."/>
            <person name="Cao H."/>
            <person name="Tong W."/>
            <person name="Gao Q."/>
            <person name="Li Y."/>
            <person name="Deng W."/>
            <person name="Jiang X."/>
            <person name="Wang W."/>
            <person name="Chen Q."/>
            <person name="Zhang S."/>
            <person name="Li H."/>
            <person name="Wu J."/>
            <person name="Wang P."/>
            <person name="Li P."/>
            <person name="Shi C."/>
            <person name="Zheng F."/>
            <person name="Jian J."/>
            <person name="Huang B."/>
            <person name="Shan D."/>
            <person name="Shi M."/>
            <person name="Fang C."/>
            <person name="Yue Y."/>
            <person name="Li F."/>
            <person name="Li D."/>
            <person name="Wei S."/>
            <person name="Han B."/>
            <person name="Jiang C."/>
            <person name="Yin Y."/>
            <person name="Xia T."/>
            <person name="Zhang Z."/>
            <person name="Bennetzen J.L."/>
            <person name="Zhao S."/>
            <person name="Wan X."/>
        </authorList>
    </citation>
    <scope>NUCLEOTIDE SEQUENCE [LARGE SCALE GENOMIC DNA]</scope>
    <source>
        <strain evidence="6">cv. Shuchazao</strain>
        <tissue evidence="5">Leaf</tissue>
    </source>
</reference>
<dbReference type="InterPro" id="IPR025287">
    <property type="entry name" value="WAK_GUB"/>
</dbReference>
<evidence type="ECO:0000256" key="1">
    <source>
        <dbReference type="ARBA" id="ARBA00004167"/>
    </source>
</evidence>
<dbReference type="PANTHER" id="PTHR33491">
    <property type="entry name" value="OSJNBA0016N04.9 PROTEIN"/>
    <property type="match status" value="1"/>
</dbReference>
<sequence>MPRKLTLPMYLPTMLLQPMLAWVLGAAVLAAATVAAAAETSSGCPTGCGDINITYPFGTKEGYYMEEHFHVTCDHSSDPHKLYLNSSEGSIEITDILLSDLANLQNRSMVLVVLDCAVGNQRCDEAKKNPTSFACKANSDCYDFDNGLGYHCNCPHGYEGNPYSPSGCTAIEFDIKDQTRWFSVSDIDECVISSPSR</sequence>
<dbReference type="Proteomes" id="UP000306102">
    <property type="component" value="Unassembled WGS sequence"/>
</dbReference>
<evidence type="ECO:0000313" key="5">
    <source>
        <dbReference type="EMBL" id="THG04322.1"/>
    </source>
</evidence>
<evidence type="ECO:0000259" key="4">
    <source>
        <dbReference type="Pfam" id="PF13947"/>
    </source>
</evidence>
<name>A0A4S4DMU1_CAMSN</name>
<protein>
    <recommendedName>
        <fullName evidence="4">Wall-associated receptor kinase galacturonan-binding domain-containing protein</fullName>
    </recommendedName>
</protein>
<comment type="caution">
    <text evidence="5">The sequence shown here is derived from an EMBL/GenBank/DDBJ whole genome shotgun (WGS) entry which is preliminary data.</text>
</comment>
<gene>
    <name evidence="5" type="ORF">TEA_014872</name>
</gene>
<dbReference type="Gene3D" id="2.10.25.10">
    <property type="entry name" value="Laminin"/>
    <property type="match status" value="1"/>
</dbReference>
<keyword evidence="6" id="KW-1185">Reference proteome</keyword>
<dbReference type="Pfam" id="PF13947">
    <property type="entry name" value="GUB_WAK_bind"/>
    <property type="match status" value="1"/>
</dbReference>